<dbReference type="SUPFAM" id="SSF53335">
    <property type="entry name" value="S-adenosyl-L-methionine-dependent methyltransferases"/>
    <property type="match status" value="1"/>
</dbReference>
<evidence type="ECO:0000256" key="4">
    <source>
        <dbReference type="ARBA" id="ARBA00022691"/>
    </source>
</evidence>
<dbReference type="GO" id="GO:0005524">
    <property type="term" value="F:ATP binding"/>
    <property type="evidence" value="ECO:0007669"/>
    <property type="project" value="InterPro"/>
</dbReference>
<keyword evidence="4" id="KW-0949">S-adenosyl-L-methionine</keyword>
<dbReference type="EMBL" id="MN739105">
    <property type="protein sequence ID" value="QHS89101.1"/>
    <property type="molecule type" value="Genomic_DNA"/>
</dbReference>
<evidence type="ECO:0000256" key="3">
    <source>
        <dbReference type="ARBA" id="ARBA00022679"/>
    </source>
</evidence>
<feature type="region of interest" description="Disordered" evidence="6">
    <location>
        <begin position="1"/>
        <end position="24"/>
    </location>
</feature>
<dbReference type="InterPro" id="IPR001339">
    <property type="entry name" value="mRNA_cap_enzyme_adenylation"/>
</dbReference>
<evidence type="ECO:0000313" key="8">
    <source>
        <dbReference type="EMBL" id="QHS89101.1"/>
    </source>
</evidence>
<dbReference type="GO" id="GO:0004482">
    <property type="term" value="F:mRNA 5'-cap (guanine-N7-)-methyltransferase activity"/>
    <property type="evidence" value="ECO:0007669"/>
    <property type="project" value="UniProtKB-EC"/>
</dbReference>
<evidence type="ECO:0000256" key="5">
    <source>
        <dbReference type="ARBA" id="ARBA00022884"/>
    </source>
</evidence>
<keyword evidence="3" id="KW-0808">Transferase</keyword>
<dbReference type="SUPFAM" id="SSF50249">
    <property type="entry name" value="Nucleic acid-binding proteins"/>
    <property type="match status" value="1"/>
</dbReference>
<organism evidence="8">
    <name type="scientific">viral metagenome</name>
    <dbReference type="NCBI Taxonomy" id="1070528"/>
    <lineage>
        <taxon>unclassified sequences</taxon>
        <taxon>metagenomes</taxon>
        <taxon>organismal metagenomes</taxon>
    </lineage>
</organism>
<dbReference type="InterPro" id="IPR029063">
    <property type="entry name" value="SAM-dependent_MTases_sf"/>
</dbReference>
<name>A0A6C0BBJ9_9ZZZZ</name>
<keyword evidence="5" id="KW-0694">RNA-binding</keyword>
<sequence length="1166" mass="133983">MTSKQNKYESREKSREKPREKPNPQIEFDKMVKLFVSNNPYIKDMKKNNELEVRFGTRGIKPLTKVDYDSVIRKLKSLGFECANEQGESMLRIQSEFLDVNTGTFQLSPIRAEINGFHGVQEYCKNNDINNMLSTSNMSYSVGFYKKTMYKHGEERIMPVNFDDFNFRVSYQVEEKLSSGGGVVKGILDNWTKSKKAFRYINRVTFQHSSIPVKVDVSIVKSSKLINRELEKTYTTDESGVFENPEIYEIELEVDNDKIGPNTDFKTAEELMQGIRKAIKFILMGLQDTNYPISYPEQKEVLFSYMRLVHGKEPEKPVFPNDFIGPSSFTLQIENIVPINENANIPNIRKSYTVTDKADGDRALLFISDKGKMYLLNTNMKVIFTGAQTKTKEIFNTLIDGELIYHNKAGKFINLFAAFDVYFIDKLDVRSYGFSSEKSTKFRLPLLKNIIRKLKPESVVPGAISPMRFECKQFYPTILTDDIFSACKFIIQKEKDGLFDYEIDGLIFTPALMGVGADEIGKAGPLYKTTWDYSFKWKPPKYNTIDFLVTTEKGPNGTDKVTPIFQSGTNTSSVIQLNEYKTVVLRVGFNNKKHGYLNPCNDVIEDNLPNFKDLDNDKLYQPVRFYPSNPYDSSAGICNIMLKPDDTGISHMFSKDEEAFEDDTIVEFSYDVEKEQGWRWTPLRVRYDKTSDYRQGGKNFGNAYHVANSNWRSIHNPITEEMICTGNNIPDEVGDDDIYYNSVSGEKKTQGLRDFHNLFVKMKLITSVSKPGNILIDYACGKGGDFSKWIQGKLDFVFGIDVSKDNLENRLNGACARFLNYRKKFKRIPYALFVHGNSFANIRSGQAMLNEKAIQITKAVFGEGVKDDEKLGKGVARQFGKGQEGFNIASCQFAIHYFFESQVSLQSFLRNVAETTKIGGYFIGTSYDGKTIFNMLKQKKQGDSLEIYEGKKKIWEVQKDYGETEFLDDISSVGYQISVYQESINKMFPEFLVNYDYLERVMENYGFKLITRDEAQSLGLPEATGMFSDLYQQMLEEVKRNRFKANDYGFALDMTSYEKKISFLNRYFVYKKIHHVNAEKLAIELLDDIESQEETRAAVKVAKKEEKVLKKPKAKRLQQKFVLEQPADGAKEKVEEEKVEKEEIQVKKTTEKKARAKKPKLVIQEE</sequence>
<dbReference type="GO" id="GO:0005634">
    <property type="term" value="C:nucleus"/>
    <property type="evidence" value="ECO:0007669"/>
    <property type="project" value="TreeGrafter"/>
</dbReference>
<dbReference type="Gene3D" id="2.40.50.140">
    <property type="entry name" value="Nucleic acid-binding proteins"/>
    <property type="match status" value="1"/>
</dbReference>
<dbReference type="PANTHER" id="PTHR12189:SF2">
    <property type="entry name" value="MRNA CAP GUANINE-N7 METHYLTRANSFERASE"/>
    <property type="match status" value="1"/>
</dbReference>
<accession>A0A6C0BBJ9</accession>
<keyword evidence="2" id="KW-0489">Methyltransferase</keyword>
<dbReference type="Pfam" id="PF03291">
    <property type="entry name" value="mRNA_G-N7_MeTrfase"/>
    <property type="match status" value="1"/>
</dbReference>
<dbReference type="AlphaFoldDB" id="A0A6C0BBJ9"/>
<dbReference type="GO" id="GO:0004484">
    <property type="term" value="F:mRNA guanylyltransferase activity"/>
    <property type="evidence" value="ECO:0007669"/>
    <property type="project" value="InterPro"/>
</dbReference>
<proteinExistence type="predicted"/>
<feature type="domain" description="MRNA cap 0 methyltransferase" evidence="7">
    <location>
        <begin position="747"/>
        <end position="1073"/>
    </location>
</feature>
<dbReference type="Pfam" id="PF01331">
    <property type="entry name" value="mRNA_cap_enzyme"/>
    <property type="match status" value="1"/>
</dbReference>
<dbReference type="Gene3D" id="3.30.470.30">
    <property type="entry name" value="DNA ligase/mRNA capping enzyme"/>
    <property type="match status" value="1"/>
</dbReference>
<reference evidence="8" key="1">
    <citation type="journal article" date="2020" name="Nature">
        <title>Giant virus diversity and host interactions through global metagenomics.</title>
        <authorList>
            <person name="Schulz F."/>
            <person name="Roux S."/>
            <person name="Paez-Espino D."/>
            <person name="Jungbluth S."/>
            <person name="Walsh D.A."/>
            <person name="Denef V.J."/>
            <person name="McMahon K.D."/>
            <person name="Konstantinidis K.T."/>
            <person name="Eloe-Fadrosh E.A."/>
            <person name="Kyrpides N.C."/>
            <person name="Woyke T."/>
        </authorList>
    </citation>
    <scope>NUCLEOTIDE SEQUENCE</scope>
    <source>
        <strain evidence="8">GVMAG-M-3300010158-59</strain>
    </source>
</reference>
<feature type="region of interest" description="Disordered" evidence="6">
    <location>
        <begin position="1127"/>
        <end position="1166"/>
    </location>
</feature>
<protein>
    <recommendedName>
        <fullName evidence="1">mRNA (guanine-N(7))-methyltransferase</fullName>
        <ecNumber evidence="1">2.1.1.56</ecNumber>
    </recommendedName>
</protein>
<evidence type="ECO:0000256" key="6">
    <source>
        <dbReference type="SAM" id="MobiDB-lite"/>
    </source>
</evidence>
<dbReference type="PANTHER" id="PTHR12189">
    <property type="entry name" value="MRNA GUANINE-7- METHYLTRANSFERASE"/>
    <property type="match status" value="1"/>
</dbReference>
<dbReference type="GO" id="GO:0003723">
    <property type="term" value="F:RNA binding"/>
    <property type="evidence" value="ECO:0007669"/>
    <property type="project" value="UniProtKB-KW"/>
</dbReference>
<dbReference type="InterPro" id="IPR012340">
    <property type="entry name" value="NA-bd_OB-fold"/>
</dbReference>
<dbReference type="InterPro" id="IPR039753">
    <property type="entry name" value="RG7MT1"/>
</dbReference>
<evidence type="ECO:0000259" key="7">
    <source>
        <dbReference type="PROSITE" id="PS51562"/>
    </source>
</evidence>
<feature type="compositionally biased region" description="Basic and acidic residues" evidence="6">
    <location>
        <begin position="1129"/>
        <end position="1153"/>
    </location>
</feature>
<dbReference type="SUPFAM" id="SSF56091">
    <property type="entry name" value="DNA ligase/mRNA capping enzyme, catalytic domain"/>
    <property type="match status" value="1"/>
</dbReference>
<dbReference type="EC" id="2.1.1.56" evidence="1"/>
<evidence type="ECO:0000256" key="1">
    <source>
        <dbReference type="ARBA" id="ARBA00011926"/>
    </source>
</evidence>
<evidence type="ECO:0000256" key="2">
    <source>
        <dbReference type="ARBA" id="ARBA00022603"/>
    </source>
</evidence>
<dbReference type="PROSITE" id="PS51562">
    <property type="entry name" value="RNA_CAP0_MT"/>
    <property type="match status" value="1"/>
</dbReference>
<dbReference type="Gene3D" id="3.40.50.150">
    <property type="entry name" value="Vaccinia Virus protein VP39"/>
    <property type="match status" value="1"/>
</dbReference>
<dbReference type="InterPro" id="IPR004971">
    <property type="entry name" value="mRNA_G-N7_MeTrfase_dom"/>
</dbReference>